<keyword evidence="2" id="KW-1185">Reference proteome</keyword>
<reference evidence="1 2" key="1">
    <citation type="submission" date="2017-02" db="EMBL/GenBank/DDBJ databases">
        <title>The complete genomic sequence of a novel cold adapted crude oil-degrading bacterium Planococcus qaidamina Y42.</title>
        <authorList>
            <person name="Yang R."/>
        </authorList>
    </citation>
    <scope>NUCLEOTIDE SEQUENCE [LARGE SCALE GENOMIC DNA]</scope>
    <source>
        <strain evidence="1 2">Y42</strain>
    </source>
</reference>
<name>A0A1Q2KV25_9BACL</name>
<gene>
    <name evidence="1" type="ORF">B0X71_02145</name>
</gene>
<dbReference type="KEGG" id="pmar:B0X71_02145"/>
<dbReference type="AlphaFoldDB" id="A0A1Q2KV25"/>
<organism evidence="1 2">
    <name type="scientific">Planococcus lenghuensis</name>
    <dbReference type="NCBI Taxonomy" id="2213202"/>
    <lineage>
        <taxon>Bacteria</taxon>
        <taxon>Bacillati</taxon>
        <taxon>Bacillota</taxon>
        <taxon>Bacilli</taxon>
        <taxon>Bacillales</taxon>
        <taxon>Caryophanaceae</taxon>
        <taxon>Planococcus</taxon>
    </lineage>
</organism>
<proteinExistence type="predicted"/>
<protein>
    <submittedName>
        <fullName evidence="1">Uncharacterized protein</fullName>
    </submittedName>
</protein>
<dbReference type="EMBL" id="CP019640">
    <property type="protein sequence ID" value="AQQ52039.1"/>
    <property type="molecule type" value="Genomic_DNA"/>
</dbReference>
<sequence>MRENKKKDGGIKMKDLSNEEQILIAYYVQYYRGASAEEIEKLHEQLRNEIGEETYDKALQKLKDRGRVSGLEKVKENNENGTPIPMATNDGILAINTLFEITSDSAEESQLYYLENNLKTSGFQFTLNPVKQYVEEAFRKEAEKEPNQNRP</sequence>
<accession>A0A1Q2KV25</accession>
<evidence type="ECO:0000313" key="2">
    <source>
        <dbReference type="Proteomes" id="UP000188184"/>
    </source>
</evidence>
<evidence type="ECO:0000313" key="1">
    <source>
        <dbReference type="EMBL" id="AQQ52039.1"/>
    </source>
</evidence>
<dbReference type="Proteomes" id="UP000188184">
    <property type="component" value="Chromosome"/>
</dbReference>